<keyword evidence="2" id="KW-0805">Transcription regulation</keyword>
<dbReference type="CDD" id="cd15831">
    <property type="entry name" value="BTAD"/>
    <property type="match status" value="1"/>
</dbReference>
<evidence type="ECO:0000256" key="3">
    <source>
        <dbReference type="ARBA" id="ARBA00023125"/>
    </source>
</evidence>
<dbReference type="InterPro" id="IPR019734">
    <property type="entry name" value="TPR_rpt"/>
</dbReference>
<gene>
    <name evidence="7" type="ORF">Voc01_007330</name>
</gene>
<dbReference type="InterPro" id="IPR011990">
    <property type="entry name" value="TPR-like_helical_dom_sf"/>
</dbReference>
<dbReference type="SMART" id="SM00862">
    <property type="entry name" value="Trans_reg_C"/>
    <property type="match status" value="1"/>
</dbReference>
<dbReference type="RefSeq" id="WP_203925817.1">
    <property type="nucleotide sequence ID" value="NZ_BOPH01000010.1"/>
</dbReference>
<dbReference type="GO" id="GO:0000160">
    <property type="term" value="P:phosphorelay signal transduction system"/>
    <property type="evidence" value="ECO:0007669"/>
    <property type="project" value="InterPro"/>
</dbReference>
<dbReference type="InterPro" id="IPR036388">
    <property type="entry name" value="WH-like_DNA-bd_sf"/>
</dbReference>
<dbReference type="GO" id="GO:0006355">
    <property type="term" value="P:regulation of DNA-templated transcription"/>
    <property type="evidence" value="ECO:0007669"/>
    <property type="project" value="InterPro"/>
</dbReference>
<dbReference type="Gene3D" id="1.25.40.10">
    <property type="entry name" value="Tetratricopeptide repeat domain"/>
    <property type="match status" value="2"/>
</dbReference>
<dbReference type="EMBL" id="BOPH01000010">
    <property type="protein sequence ID" value="GIJ65816.1"/>
    <property type="molecule type" value="Genomic_DNA"/>
</dbReference>
<dbReference type="GO" id="GO:0003677">
    <property type="term" value="F:DNA binding"/>
    <property type="evidence" value="ECO:0007669"/>
    <property type="project" value="UniProtKB-UniRule"/>
</dbReference>
<dbReference type="InterPro" id="IPR005158">
    <property type="entry name" value="BTAD"/>
</dbReference>
<dbReference type="GO" id="GO:0043531">
    <property type="term" value="F:ADP binding"/>
    <property type="evidence" value="ECO:0007669"/>
    <property type="project" value="InterPro"/>
</dbReference>
<dbReference type="InterPro" id="IPR027417">
    <property type="entry name" value="P-loop_NTPase"/>
</dbReference>
<comment type="similarity">
    <text evidence="1">Belongs to the AfsR/DnrI/RedD regulatory family.</text>
</comment>
<dbReference type="PANTHER" id="PTHR35807:SF1">
    <property type="entry name" value="TRANSCRIPTIONAL REGULATOR REDD"/>
    <property type="match status" value="1"/>
</dbReference>
<evidence type="ECO:0000256" key="4">
    <source>
        <dbReference type="ARBA" id="ARBA00023163"/>
    </source>
</evidence>
<keyword evidence="4" id="KW-0804">Transcription</keyword>
<evidence type="ECO:0000259" key="6">
    <source>
        <dbReference type="PROSITE" id="PS51755"/>
    </source>
</evidence>
<dbReference type="SUPFAM" id="SSF48452">
    <property type="entry name" value="TPR-like"/>
    <property type="match status" value="3"/>
</dbReference>
<evidence type="ECO:0000313" key="8">
    <source>
        <dbReference type="Proteomes" id="UP000635606"/>
    </source>
</evidence>
<evidence type="ECO:0000313" key="7">
    <source>
        <dbReference type="EMBL" id="GIJ65816.1"/>
    </source>
</evidence>
<keyword evidence="8" id="KW-1185">Reference proteome</keyword>
<dbReference type="SUPFAM" id="SSF46894">
    <property type="entry name" value="C-terminal effector domain of the bipartite response regulators"/>
    <property type="match status" value="1"/>
</dbReference>
<dbReference type="SMART" id="SM00028">
    <property type="entry name" value="TPR"/>
    <property type="match status" value="4"/>
</dbReference>
<feature type="domain" description="OmpR/PhoB-type" evidence="6">
    <location>
        <begin position="1"/>
        <end position="97"/>
    </location>
</feature>
<organism evidence="7 8">
    <name type="scientific">Virgisporangium ochraceum</name>
    <dbReference type="NCBI Taxonomy" id="65505"/>
    <lineage>
        <taxon>Bacteria</taxon>
        <taxon>Bacillati</taxon>
        <taxon>Actinomycetota</taxon>
        <taxon>Actinomycetes</taxon>
        <taxon>Micromonosporales</taxon>
        <taxon>Micromonosporaceae</taxon>
        <taxon>Virgisporangium</taxon>
    </lineage>
</organism>
<feature type="DNA-binding region" description="OmpR/PhoB-type" evidence="5">
    <location>
        <begin position="1"/>
        <end position="97"/>
    </location>
</feature>
<dbReference type="InterPro" id="IPR002182">
    <property type="entry name" value="NB-ARC"/>
</dbReference>
<dbReference type="InterPro" id="IPR051677">
    <property type="entry name" value="AfsR-DnrI-RedD_regulator"/>
</dbReference>
<dbReference type="PRINTS" id="PR00364">
    <property type="entry name" value="DISEASERSIST"/>
</dbReference>
<dbReference type="PANTHER" id="PTHR35807">
    <property type="entry name" value="TRANSCRIPTIONAL REGULATOR REDD-RELATED"/>
    <property type="match status" value="1"/>
</dbReference>
<dbReference type="PROSITE" id="PS51755">
    <property type="entry name" value="OMPR_PHOB"/>
    <property type="match status" value="1"/>
</dbReference>
<accession>A0A8J4E8L9</accession>
<name>A0A8J4E8L9_9ACTN</name>
<dbReference type="AlphaFoldDB" id="A0A8J4E8L9"/>
<sequence>MRMQVLGPVRVWHGDEPADLGSTGERAVLGLLALAAGQSVSRAELVDALWGSQPPPTARNIIQTRIKRLRRALEPRRPSYGPSGVLLTVGDGYALDASTIDLDLSRFRELLAEAATARQRGDFARVAVLLSDALGLGQGEPLADTPALADHPKVTTLVEQRRTARVQYGEALLAVDAVAEATTALEEAVADQPLDEAAVALLIRAYRAAGQRARAFAAYHATRDRLAEELGIDPGPDLAGVHAALLTEEPDPSPAGPAQLPSDLATFVGRVDDLRQLDKHQAAAVVCVGGTAGVGKTTLVTHWAHRMSQHFPDGQLFADLRGFDEQGADPGDVLRGFLEALRVPAARIPSTVDGRVSLYRGMLAGRRMLVVLDNARDAEQVRPLLPGSPGCLVLATSRNQLTGLVAANGAYPMRLDLLPASEARQLLERRLGTERIAGEPQPVTEIIERCAGLPLALAVVAARAATYPDFRLGAIAAELRSGLDTFASGDDATDLWTVFSASYRAIGPSEQRLFRLMSLHPGPEISAPAAASLTGSPETRRHLAELTRGNLLSEHRPGRFGVHDLLRAYASDLTRTTDSDDERRAARQRMLAYYRDTARTAGRLVDPHRSLAGETAPATVEGIADAEQAVAWFTAERPALLAVLAAAERDGLHSDVHDLAHAMAIFFQRRGYYRDLADTQAAALRAATRLGDPVAQARSHRGLSAAYHRLRRFDESQDHLRQALDLAHEIGDTRDIAYIHLAFSTLLESHGHRYAEAVEHSRLALGLFEEIGERTGQARALNSIGWMRSQLGEHRAALAACERALVVLEEIGDRHGQGMTWDTIGHARHQLGDHEGAVASYRRAVDLLRAAGDRYIGAEALSRLGDVHAEAGDPDAAQTAWRDAVAVLDDLGHPAADGVRAKLRRR</sequence>
<dbReference type="Pfam" id="PF13424">
    <property type="entry name" value="TPR_12"/>
    <property type="match status" value="1"/>
</dbReference>
<dbReference type="SMART" id="SM01043">
    <property type="entry name" value="BTAD"/>
    <property type="match status" value="1"/>
</dbReference>
<dbReference type="Pfam" id="PF03704">
    <property type="entry name" value="BTAD"/>
    <property type="match status" value="1"/>
</dbReference>
<protein>
    <submittedName>
        <fullName evidence="7">SARP family transcriptional regulator</fullName>
    </submittedName>
</protein>
<dbReference type="InterPro" id="IPR001867">
    <property type="entry name" value="OmpR/PhoB-type_DNA-bd"/>
</dbReference>
<dbReference type="Pfam" id="PF00486">
    <property type="entry name" value="Trans_reg_C"/>
    <property type="match status" value="1"/>
</dbReference>
<dbReference type="InterPro" id="IPR016032">
    <property type="entry name" value="Sig_transdc_resp-reg_C-effctor"/>
</dbReference>
<comment type="caution">
    <text evidence="7">The sequence shown here is derived from an EMBL/GenBank/DDBJ whole genome shotgun (WGS) entry which is preliminary data.</text>
</comment>
<evidence type="ECO:0000256" key="2">
    <source>
        <dbReference type="ARBA" id="ARBA00023015"/>
    </source>
</evidence>
<keyword evidence="3 5" id="KW-0238">DNA-binding</keyword>
<evidence type="ECO:0000256" key="1">
    <source>
        <dbReference type="ARBA" id="ARBA00005820"/>
    </source>
</evidence>
<evidence type="ECO:0000256" key="5">
    <source>
        <dbReference type="PROSITE-ProRule" id="PRU01091"/>
    </source>
</evidence>
<dbReference type="Proteomes" id="UP000635606">
    <property type="component" value="Unassembled WGS sequence"/>
</dbReference>
<dbReference type="SUPFAM" id="SSF52540">
    <property type="entry name" value="P-loop containing nucleoside triphosphate hydrolases"/>
    <property type="match status" value="1"/>
</dbReference>
<reference evidence="7" key="1">
    <citation type="submission" date="2021-01" db="EMBL/GenBank/DDBJ databases">
        <title>Whole genome shotgun sequence of Virgisporangium ochraceum NBRC 16418.</title>
        <authorList>
            <person name="Komaki H."/>
            <person name="Tamura T."/>
        </authorList>
    </citation>
    <scope>NUCLEOTIDE SEQUENCE</scope>
    <source>
        <strain evidence="7">NBRC 16418</strain>
    </source>
</reference>
<dbReference type="Gene3D" id="1.10.10.10">
    <property type="entry name" value="Winged helix-like DNA-binding domain superfamily/Winged helix DNA-binding domain"/>
    <property type="match status" value="1"/>
</dbReference>
<dbReference type="Pfam" id="PF00931">
    <property type="entry name" value="NB-ARC"/>
    <property type="match status" value="1"/>
</dbReference>
<proteinExistence type="inferred from homology"/>